<accession>A0A8H4UPT3</accession>
<gene>
    <name evidence="2" type="ORF">FZEAL_3334</name>
</gene>
<feature type="region of interest" description="Disordered" evidence="1">
    <location>
        <begin position="1"/>
        <end position="28"/>
    </location>
</feature>
<proteinExistence type="predicted"/>
<sequence>MAPRRKKPTRKSKSPKPEPMDHGIDLTALPGYRISPLSQTSPSLHSAFVPRSASNDRLPIDNVPPTNGKHQSFSGQGGVHMAQLPAPEAPECDQYPEMQCDGIGGFDQSMSLYRLLQQVDEAYGIRPPAPHPLWPVVSSRHNVPGITIDFTVTEDLFMSTTYEDVVEFTWKQILVSLHATGCSMMMNELIQALRDSRYPDPTKPMPVLQDFMVPITRDLVIRHNEQVALWLAASTYSTIMASEVLFCPIEPWWIYFADVGKAMEKSRRMTLSGESLFKQTA</sequence>
<evidence type="ECO:0000313" key="2">
    <source>
        <dbReference type="EMBL" id="KAF4980719.1"/>
    </source>
</evidence>
<dbReference type="Proteomes" id="UP000635477">
    <property type="component" value="Unassembled WGS sequence"/>
</dbReference>
<evidence type="ECO:0000313" key="3">
    <source>
        <dbReference type="Proteomes" id="UP000635477"/>
    </source>
</evidence>
<comment type="caution">
    <text evidence="2">The sequence shown here is derived from an EMBL/GenBank/DDBJ whole genome shotgun (WGS) entry which is preliminary data.</text>
</comment>
<name>A0A8H4UPT3_9HYPO</name>
<protein>
    <submittedName>
        <fullName evidence="2">Uncharacterized protein</fullName>
    </submittedName>
</protein>
<feature type="compositionally biased region" description="Basic and acidic residues" evidence="1">
    <location>
        <begin position="15"/>
        <end position="24"/>
    </location>
</feature>
<evidence type="ECO:0000256" key="1">
    <source>
        <dbReference type="SAM" id="MobiDB-lite"/>
    </source>
</evidence>
<reference evidence="2" key="1">
    <citation type="journal article" date="2020" name="BMC Genomics">
        <title>Correction to: Identification and distribution of gene clusters required for synthesis of sphingolipid metabolism inhibitors in diverse species of the filamentous fungus Fusarium.</title>
        <authorList>
            <person name="Kim H.S."/>
            <person name="Lohmar J.M."/>
            <person name="Busman M."/>
            <person name="Brown D.W."/>
            <person name="Naumann T.A."/>
            <person name="Divon H.H."/>
            <person name="Lysoe E."/>
            <person name="Uhlig S."/>
            <person name="Proctor R.H."/>
        </authorList>
    </citation>
    <scope>NUCLEOTIDE SEQUENCE</scope>
    <source>
        <strain evidence="2">NRRL 22465</strain>
    </source>
</reference>
<keyword evidence="3" id="KW-1185">Reference proteome</keyword>
<dbReference type="EMBL" id="JABEYC010000212">
    <property type="protein sequence ID" value="KAF4980719.1"/>
    <property type="molecule type" value="Genomic_DNA"/>
</dbReference>
<reference evidence="2" key="2">
    <citation type="submission" date="2020-05" db="EMBL/GenBank/DDBJ databases">
        <authorList>
            <person name="Kim H.-S."/>
            <person name="Proctor R.H."/>
            <person name="Brown D.W."/>
        </authorList>
    </citation>
    <scope>NUCLEOTIDE SEQUENCE</scope>
    <source>
        <strain evidence="2">NRRL 22465</strain>
    </source>
</reference>
<dbReference type="AlphaFoldDB" id="A0A8H4UPT3"/>
<feature type="compositionally biased region" description="Basic residues" evidence="1">
    <location>
        <begin position="1"/>
        <end position="14"/>
    </location>
</feature>
<organism evidence="2 3">
    <name type="scientific">Fusarium zealandicum</name>
    <dbReference type="NCBI Taxonomy" id="1053134"/>
    <lineage>
        <taxon>Eukaryota</taxon>
        <taxon>Fungi</taxon>
        <taxon>Dikarya</taxon>
        <taxon>Ascomycota</taxon>
        <taxon>Pezizomycotina</taxon>
        <taxon>Sordariomycetes</taxon>
        <taxon>Hypocreomycetidae</taxon>
        <taxon>Hypocreales</taxon>
        <taxon>Nectriaceae</taxon>
        <taxon>Fusarium</taxon>
        <taxon>Fusarium staphyleae species complex</taxon>
    </lineage>
</organism>